<comment type="similarity">
    <text evidence="1">Belongs to the short-chain dehydrogenases/reductases (SDR) family.</text>
</comment>
<dbReference type="GO" id="GO:0016616">
    <property type="term" value="F:oxidoreductase activity, acting on the CH-OH group of donors, NAD or NADP as acceptor"/>
    <property type="evidence" value="ECO:0007669"/>
    <property type="project" value="TreeGrafter"/>
</dbReference>
<dbReference type="InterPro" id="IPR020904">
    <property type="entry name" value="Sc_DH/Rdtase_CS"/>
</dbReference>
<dbReference type="RefSeq" id="WP_210681556.1">
    <property type="nucleotide sequence ID" value="NZ_JAGMWN010000003.1"/>
</dbReference>
<dbReference type="Pfam" id="PF13561">
    <property type="entry name" value="adh_short_C2"/>
    <property type="match status" value="1"/>
</dbReference>
<dbReference type="PRINTS" id="PR00080">
    <property type="entry name" value="SDRFAMILY"/>
</dbReference>
<dbReference type="InterPro" id="IPR002347">
    <property type="entry name" value="SDR_fam"/>
</dbReference>
<dbReference type="Proteomes" id="UP000672602">
    <property type="component" value="Unassembled WGS sequence"/>
</dbReference>
<dbReference type="CDD" id="cd05233">
    <property type="entry name" value="SDR_c"/>
    <property type="match status" value="1"/>
</dbReference>
<accession>A0A8J7SLP0</accession>
<evidence type="ECO:0000313" key="2">
    <source>
        <dbReference type="EMBL" id="MBP5856983.1"/>
    </source>
</evidence>
<keyword evidence="3" id="KW-1185">Reference proteome</keyword>
<dbReference type="Gene3D" id="3.40.50.720">
    <property type="entry name" value="NAD(P)-binding Rossmann-like Domain"/>
    <property type="match status" value="1"/>
</dbReference>
<proteinExistence type="inferred from homology"/>
<evidence type="ECO:0000256" key="1">
    <source>
        <dbReference type="ARBA" id="ARBA00006484"/>
    </source>
</evidence>
<dbReference type="EMBL" id="JAGMWN010000003">
    <property type="protein sequence ID" value="MBP5856983.1"/>
    <property type="molecule type" value="Genomic_DNA"/>
</dbReference>
<dbReference type="PRINTS" id="PR00081">
    <property type="entry name" value="GDHRDH"/>
</dbReference>
<name>A0A8J7SLP0_9PROT</name>
<dbReference type="PROSITE" id="PS00061">
    <property type="entry name" value="ADH_SHORT"/>
    <property type="match status" value="1"/>
</dbReference>
<protein>
    <submittedName>
        <fullName evidence="2">SDR family oxidoreductase</fullName>
    </submittedName>
</protein>
<organism evidence="2 3">
    <name type="scientific">Marivibrio halodurans</name>
    <dbReference type="NCBI Taxonomy" id="2039722"/>
    <lineage>
        <taxon>Bacteria</taxon>
        <taxon>Pseudomonadati</taxon>
        <taxon>Pseudomonadota</taxon>
        <taxon>Alphaproteobacteria</taxon>
        <taxon>Rhodospirillales</taxon>
        <taxon>Rhodospirillaceae</taxon>
        <taxon>Marivibrio</taxon>
    </lineage>
</organism>
<dbReference type="FunFam" id="3.40.50.720:FF:000084">
    <property type="entry name" value="Short-chain dehydrogenase reductase"/>
    <property type="match status" value="1"/>
</dbReference>
<gene>
    <name evidence="2" type="ORF">KAJ83_08185</name>
</gene>
<comment type="caution">
    <text evidence="2">The sequence shown here is derived from an EMBL/GenBank/DDBJ whole genome shotgun (WGS) entry which is preliminary data.</text>
</comment>
<dbReference type="InterPro" id="IPR036291">
    <property type="entry name" value="NAD(P)-bd_dom_sf"/>
</dbReference>
<dbReference type="SUPFAM" id="SSF51735">
    <property type="entry name" value="NAD(P)-binding Rossmann-fold domains"/>
    <property type="match status" value="1"/>
</dbReference>
<dbReference type="AlphaFoldDB" id="A0A8J7SLP0"/>
<evidence type="ECO:0000313" key="3">
    <source>
        <dbReference type="Proteomes" id="UP000672602"/>
    </source>
</evidence>
<sequence>MTMTREITGKRALVTAGGGGIGRRIAERLAEDGAHVLACDVDGDGLASLPEGIGRMVCDVSDEAAVERLFAEADTVFGGGLDILVACAGTAGPIGPIEETAAAAWRACLDVSLIGGYLCARAAVPRLRRAGGGTIVTFSSNAGLAGYAHRTAYCTAKFGIIGMTKALAAEVGVDGIRVNALCPGIVEGDRMDRVIAAEARARGVPESGVRDGYVQGNSLRQWVTADDLAETVLFLAGPGGARITGQAIPVDGHTEAR</sequence>
<dbReference type="PANTHER" id="PTHR42760">
    <property type="entry name" value="SHORT-CHAIN DEHYDROGENASES/REDUCTASES FAMILY MEMBER"/>
    <property type="match status" value="1"/>
</dbReference>
<reference evidence="2" key="1">
    <citation type="submission" date="2021-04" db="EMBL/GenBank/DDBJ databases">
        <authorList>
            <person name="Zhang D.-C."/>
        </authorList>
    </citation>
    <scope>NUCLEOTIDE SEQUENCE</scope>
    <source>
        <strain evidence="2">CGMCC 1.15697</strain>
    </source>
</reference>